<evidence type="ECO:0000259" key="5">
    <source>
        <dbReference type="Pfam" id="PF00593"/>
    </source>
</evidence>
<dbReference type="Gene3D" id="2.40.170.20">
    <property type="entry name" value="TonB-dependent receptor, beta-barrel domain"/>
    <property type="match status" value="1"/>
</dbReference>
<accession>A0ABU1MTP0</accession>
<name>A0ABU1MTP0_9CAUL</name>
<evidence type="ECO:0000256" key="4">
    <source>
        <dbReference type="RuleBase" id="RU003357"/>
    </source>
</evidence>
<dbReference type="InterPro" id="IPR037066">
    <property type="entry name" value="Plug_dom_sf"/>
</dbReference>
<feature type="domain" description="TonB-dependent receptor plug" evidence="6">
    <location>
        <begin position="31"/>
        <end position="131"/>
    </location>
</feature>
<dbReference type="Proteomes" id="UP001262754">
    <property type="component" value="Unassembled WGS sequence"/>
</dbReference>
<evidence type="ECO:0000259" key="6">
    <source>
        <dbReference type="Pfam" id="PF07715"/>
    </source>
</evidence>
<dbReference type="InterPro" id="IPR000531">
    <property type="entry name" value="Beta-barrel_TonB"/>
</dbReference>
<dbReference type="Pfam" id="PF07715">
    <property type="entry name" value="Plug"/>
    <property type="match status" value="1"/>
</dbReference>
<feature type="domain" description="TonB-dependent receptor-like beta-barrel" evidence="5">
    <location>
        <begin position="565"/>
        <end position="907"/>
    </location>
</feature>
<evidence type="ECO:0000313" key="8">
    <source>
        <dbReference type="Proteomes" id="UP001262754"/>
    </source>
</evidence>
<dbReference type="RefSeq" id="WP_310028521.1">
    <property type="nucleotide sequence ID" value="NZ_JAVDRL010000001.1"/>
</dbReference>
<dbReference type="InterPro" id="IPR010104">
    <property type="entry name" value="TonB_rcpt_bac"/>
</dbReference>
<gene>
    <name evidence="7" type="ORF">J2800_000278</name>
</gene>
<keyword evidence="8" id="KW-1185">Reference proteome</keyword>
<keyword evidence="3" id="KW-0998">Cell outer membrane</keyword>
<reference evidence="7 8" key="1">
    <citation type="submission" date="2023-07" db="EMBL/GenBank/DDBJ databases">
        <title>Sorghum-associated microbial communities from plants grown in Nebraska, USA.</title>
        <authorList>
            <person name="Schachtman D."/>
        </authorList>
    </citation>
    <scope>NUCLEOTIDE SEQUENCE [LARGE SCALE GENOMIC DNA]</scope>
    <source>
        <strain evidence="7 8">DS2154</strain>
    </source>
</reference>
<dbReference type="Gene3D" id="2.170.130.10">
    <property type="entry name" value="TonB-dependent receptor, plug domain"/>
    <property type="match status" value="1"/>
</dbReference>
<keyword evidence="2 4" id="KW-0472">Membrane</keyword>
<evidence type="ECO:0000256" key="3">
    <source>
        <dbReference type="ARBA" id="ARBA00023237"/>
    </source>
</evidence>
<comment type="subcellular location">
    <subcellularLocation>
        <location evidence="1 4">Cell outer membrane</location>
    </subcellularLocation>
</comment>
<dbReference type="NCBIfam" id="TIGR01782">
    <property type="entry name" value="TonB-Xanth-Caul"/>
    <property type="match status" value="1"/>
</dbReference>
<comment type="caution">
    <text evidence="7">The sequence shown here is derived from an EMBL/GenBank/DDBJ whole genome shotgun (WGS) entry which is preliminary data.</text>
</comment>
<protein>
    <submittedName>
        <fullName evidence="7">TonB-dependent receptor</fullName>
    </submittedName>
</protein>
<evidence type="ECO:0000256" key="1">
    <source>
        <dbReference type="ARBA" id="ARBA00004442"/>
    </source>
</evidence>
<organism evidence="7 8">
    <name type="scientific">Caulobacter rhizosphaerae</name>
    <dbReference type="NCBI Taxonomy" id="2010972"/>
    <lineage>
        <taxon>Bacteria</taxon>
        <taxon>Pseudomonadati</taxon>
        <taxon>Pseudomonadota</taxon>
        <taxon>Alphaproteobacteria</taxon>
        <taxon>Caulobacterales</taxon>
        <taxon>Caulobacteraceae</taxon>
        <taxon>Caulobacter</taxon>
    </lineage>
</organism>
<dbReference type="PANTHER" id="PTHR40980">
    <property type="entry name" value="PLUG DOMAIN-CONTAINING PROTEIN"/>
    <property type="match status" value="1"/>
</dbReference>
<dbReference type="InterPro" id="IPR036942">
    <property type="entry name" value="Beta-barrel_TonB_sf"/>
</dbReference>
<evidence type="ECO:0000256" key="2">
    <source>
        <dbReference type="ARBA" id="ARBA00023136"/>
    </source>
</evidence>
<proteinExistence type="inferred from homology"/>
<dbReference type="PANTHER" id="PTHR40980:SF3">
    <property type="entry name" value="TONB-DEPENDENT RECEPTOR-LIKE BETA-BARREL DOMAIN-CONTAINING PROTEIN"/>
    <property type="match status" value="1"/>
</dbReference>
<keyword evidence="7" id="KW-0675">Receptor</keyword>
<keyword evidence="4" id="KW-0798">TonB box</keyword>
<evidence type="ECO:0000313" key="7">
    <source>
        <dbReference type="EMBL" id="MDR6529563.1"/>
    </source>
</evidence>
<dbReference type="Pfam" id="PF00593">
    <property type="entry name" value="TonB_dep_Rec_b-barrel"/>
    <property type="match status" value="1"/>
</dbReference>
<dbReference type="EMBL" id="JAVDRL010000001">
    <property type="protein sequence ID" value="MDR6529563.1"/>
    <property type="molecule type" value="Genomic_DNA"/>
</dbReference>
<sequence>MAQAQKSDGDTVTEVVVTGFKKSYADAVRMKRESAGITDSISSDGLGRFPDLNVGEAIQRLPGVQINREAASRDATINLRGLPGTYARTTINGQGFAEPILDSSTPLGAFNSDIFSAISIIKSPSAADQAGGLSGIIDLQIAPALGRKDGGTMKLAYEHNELGDLGSPAATIGYNKHLTDDLAVFGVLAYKKEKFRRDSINFVQYTQLNDLTVSNPDLAAYYAATPAGGSACPSGQVCRPWGTGAKSTKGVLFPSDNRQIVKYNEGDLWTGAAGLEYRVNEDLKVGLSGFYTRRNLDKNYTDLLEVDMRPTTAVIKPTGVVFSLADGFNYINAFDYSNAQVNRSFRSEPLIEKTWNVTGNVEYRNDDWRVTGVLAASEASNNALQTQIDVRTLAKAGGNGISGSFFSGGEDIGKYLMSLNPAGAPVVSAGPYVWQGAGNTPTLQNAAGDQVIVAGSLGYLTNKLSSAQGDIERFFENRVLSSLVAGARFERAEFTSRGYRTSAKGVQGQNVDSSFLKLSPYASDFFGGSGGAYAANWYTVDYARAVSRLQPVTTAPGDLVTPTGWINDPTNGSYSAYNFSVTNDNTSAYVMGKIDTQVLGVRVRGNTGARFESTDQTINALNRNFDAAGNVVYVPTTYHQKYEHILPSLLLAADLTDTLVLRGASYKTFVRPQPRNLAPTTSLTKTGNGFQLAYGGYDLQPYTAWSHDISLEWYNRPNSLVSVDVYQKTIRNLVIAENRLSRLCPADATAYGLGHLSLNGTTCQSDILVNGSPAVVQISGNYNQQNPIKVSGVEISVQQNFDFLPGFWKNFGGVFNYSYAKISGTYADGTKAILPGVSKNAFNVIGFYEGGKFGARLVYNYRDEYILAGGNTFTGGASRVKARGQLDGSMSYTINDRFSVSFDAYNLTDELRTQYQNVELMPRANDYDGRTYTLTLRGSF</sequence>
<dbReference type="SUPFAM" id="SSF56935">
    <property type="entry name" value="Porins"/>
    <property type="match status" value="1"/>
</dbReference>
<comment type="similarity">
    <text evidence="4">Belongs to the TonB-dependent receptor family.</text>
</comment>
<dbReference type="InterPro" id="IPR012910">
    <property type="entry name" value="Plug_dom"/>
</dbReference>